<organism evidence="2 3">
    <name type="scientific">Neolecta irregularis (strain DAH-3)</name>
    <dbReference type="NCBI Taxonomy" id="1198029"/>
    <lineage>
        <taxon>Eukaryota</taxon>
        <taxon>Fungi</taxon>
        <taxon>Dikarya</taxon>
        <taxon>Ascomycota</taxon>
        <taxon>Taphrinomycotina</taxon>
        <taxon>Neolectales</taxon>
        <taxon>Neolectaceae</taxon>
        <taxon>Neolecta</taxon>
    </lineage>
</organism>
<dbReference type="Proteomes" id="UP000186594">
    <property type="component" value="Unassembled WGS sequence"/>
</dbReference>
<feature type="compositionally biased region" description="Polar residues" evidence="1">
    <location>
        <begin position="123"/>
        <end position="132"/>
    </location>
</feature>
<name>A0A1U7LW09_NEOID</name>
<evidence type="ECO:0000313" key="3">
    <source>
        <dbReference type="Proteomes" id="UP000186594"/>
    </source>
</evidence>
<feature type="compositionally biased region" description="Low complexity" evidence="1">
    <location>
        <begin position="108"/>
        <end position="122"/>
    </location>
</feature>
<protein>
    <submittedName>
        <fullName evidence="2">Uncharacterized protein</fullName>
    </submittedName>
</protein>
<keyword evidence="3" id="KW-1185">Reference proteome</keyword>
<feature type="region of interest" description="Disordered" evidence="1">
    <location>
        <begin position="92"/>
        <end position="159"/>
    </location>
</feature>
<evidence type="ECO:0000313" key="2">
    <source>
        <dbReference type="EMBL" id="OLL26809.1"/>
    </source>
</evidence>
<reference evidence="2 3" key="1">
    <citation type="submission" date="2016-04" db="EMBL/GenBank/DDBJ databases">
        <title>Evolutionary innovation and constraint leading to complex multicellularity in the Ascomycota.</title>
        <authorList>
            <person name="Cisse O."/>
            <person name="Nguyen A."/>
            <person name="Hewitt D.A."/>
            <person name="Jedd G."/>
            <person name="Stajich J.E."/>
        </authorList>
    </citation>
    <scope>NUCLEOTIDE SEQUENCE [LARGE SCALE GENOMIC DNA]</scope>
    <source>
        <strain evidence="2 3">DAH-3</strain>
    </source>
</reference>
<gene>
    <name evidence="2" type="ORF">NEOLI_001505</name>
</gene>
<sequence length="230" mass="25114">MLSVLSALVEQCINTRTAASSRDPKSNLAFVDGLFVPSRPSAPVLSLNCTPPAILGSPIHLLHERHPHLHPHLRATPYHLWFHIKMLRPHTAASPSPPLSSPRPPKEPSYASLPPEAPAASSGQTMSLTTRTWAKKSPKSAASFANNAPLANPPQTSPPLQIQTLAAQTIALTKQTVRVHPTIPTSEKSQRDPKVQTHTNACQLTKKERASIRLLFYQDNRLAESIFVLL</sequence>
<accession>A0A1U7LW09</accession>
<feature type="compositionally biased region" description="Low complexity" evidence="1">
    <location>
        <begin position="139"/>
        <end position="149"/>
    </location>
</feature>
<evidence type="ECO:0000256" key="1">
    <source>
        <dbReference type="SAM" id="MobiDB-lite"/>
    </source>
</evidence>
<dbReference type="AlphaFoldDB" id="A0A1U7LW09"/>
<proteinExistence type="predicted"/>
<dbReference type="EMBL" id="LXFE01000145">
    <property type="protein sequence ID" value="OLL26809.1"/>
    <property type="molecule type" value="Genomic_DNA"/>
</dbReference>
<comment type="caution">
    <text evidence="2">The sequence shown here is derived from an EMBL/GenBank/DDBJ whole genome shotgun (WGS) entry which is preliminary data.</text>
</comment>